<dbReference type="Proteomes" id="UP000302163">
    <property type="component" value="Chromosome"/>
</dbReference>
<feature type="domain" description="HTH lysR-type" evidence="5">
    <location>
        <begin position="4"/>
        <end position="61"/>
    </location>
</feature>
<comment type="similarity">
    <text evidence="1">Belongs to the LysR transcriptional regulatory family.</text>
</comment>
<dbReference type="InterPro" id="IPR036388">
    <property type="entry name" value="WH-like_DNA-bd_sf"/>
</dbReference>
<dbReference type="PANTHER" id="PTHR30118:SF15">
    <property type="entry name" value="TRANSCRIPTIONAL REGULATORY PROTEIN"/>
    <property type="match status" value="1"/>
</dbReference>
<evidence type="ECO:0000259" key="5">
    <source>
        <dbReference type="PROSITE" id="PS50931"/>
    </source>
</evidence>
<dbReference type="PROSITE" id="PS50931">
    <property type="entry name" value="HTH_LYSR"/>
    <property type="match status" value="1"/>
</dbReference>
<dbReference type="GO" id="GO:0003677">
    <property type="term" value="F:DNA binding"/>
    <property type="evidence" value="ECO:0007669"/>
    <property type="project" value="UniProtKB-KW"/>
</dbReference>
<keyword evidence="7" id="KW-1185">Reference proteome</keyword>
<sequence>MADPDLNLLIALDVLITEANVTRAARRLGLSPSAMSRTLSRLRATTGDPLLVRAGRQMVLTPYAENIRESTQHTVSAALGILRPSAVSLDLSRLERTFTIRANEGFVEAFGAALITSAAVKAPLVRLCFAAKEEKSAKHLRAGLVDLEIGVLGEMGPEIRLQALFRDRFVGAVRKGHPLLERKGNISAAQYASFEHVITSRHGFVGGPIDKALAESGLERKIAAVVPSFPAAIAVAVASDLIALIPSSFLINRISGDENEATTAFRMFELPVKTQEITISQMWHPRLDADSGHRWLRQHVLDVCRQQMQRITKN</sequence>
<dbReference type="Pfam" id="PF03466">
    <property type="entry name" value="LysR_substrate"/>
    <property type="match status" value="1"/>
</dbReference>
<evidence type="ECO:0000256" key="2">
    <source>
        <dbReference type="ARBA" id="ARBA00023015"/>
    </source>
</evidence>
<dbReference type="Gene3D" id="3.40.190.10">
    <property type="entry name" value="Periplasmic binding protein-like II"/>
    <property type="match status" value="2"/>
</dbReference>
<accession>A0A4P8YMF3</accession>
<name>A0A4P8YMF3_9ENTR</name>
<dbReference type="CDD" id="cd08460">
    <property type="entry name" value="PBP2_DntR_like_1"/>
    <property type="match status" value="1"/>
</dbReference>
<dbReference type="AlphaFoldDB" id="A0A4P8YMF3"/>
<evidence type="ECO:0000256" key="3">
    <source>
        <dbReference type="ARBA" id="ARBA00023125"/>
    </source>
</evidence>
<keyword evidence="3" id="KW-0238">DNA-binding</keyword>
<dbReference type="OrthoDB" id="8717159at2"/>
<dbReference type="Gene3D" id="1.10.10.10">
    <property type="entry name" value="Winged helix-like DNA-binding domain superfamily/Winged helix DNA-binding domain"/>
    <property type="match status" value="1"/>
</dbReference>
<organism evidence="6 7">
    <name type="scientific">Jejubacter calystegiae</name>
    <dbReference type="NCBI Taxonomy" id="2579935"/>
    <lineage>
        <taxon>Bacteria</taxon>
        <taxon>Pseudomonadati</taxon>
        <taxon>Pseudomonadota</taxon>
        <taxon>Gammaproteobacteria</taxon>
        <taxon>Enterobacterales</taxon>
        <taxon>Enterobacteriaceae</taxon>
        <taxon>Jejubacter</taxon>
    </lineage>
</organism>
<evidence type="ECO:0000256" key="4">
    <source>
        <dbReference type="ARBA" id="ARBA00023163"/>
    </source>
</evidence>
<dbReference type="KEGG" id="izh:FEM41_17775"/>
<dbReference type="GO" id="GO:0003700">
    <property type="term" value="F:DNA-binding transcription factor activity"/>
    <property type="evidence" value="ECO:0007669"/>
    <property type="project" value="InterPro"/>
</dbReference>
<gene>
    <name evidence="6" type="ORF">FEM41_17775</name>
</gene>
<protein>
    <submittedName>
        <fullName evidence="6">LysR family transcriptional regulator</fullName>
    </submittedName>
</protein>
<keyword evidence="2" id="KW-0805">Transcription regulation</keyword>
<evidence type="ECO:0000256" key="1">
    <source>
        <dbReference type="ARBA" id="ARBA00009437"/>
    </source>
</evidence>
<dbReference type="SUPFAM" id="SSF46785">
    <property type="entry name" value="Winged helix' DNA-binding domain"/>
    <property type="match status" value="1"/>
</dbReference>
<dbReference type="InterPro" id="IPR050389">
    <property type="entry name" value="LysR-type_TF"/>
</dbReference>
<dbReference type="InterPro" id="IPR005119">
    <property type="entry name" value="LysR_subst-bd"/>
</dbReference>
<dbReference type="RefSeq" id="WP_138097519.1">
    <property type="nucleotide sequence ID" value="NZ_CP040428.1"/>
</dbReference>
<dbReference type="EMBL" id="CP040428">
    <property type="protein sequence ID" value="QCT21363.1"/>
    <property type="molecule type" value="Genomic_DNA"/>
</dbReference>
<reference evidence="6 7" key="1">
    <citation type="submission" date="2019-05" db="EMBL/GenBank/DDBJ databases">
        <title>Complete genome sequence of Izhakiella calystegiae KSNA2, an endophyte isolated from beach morning glory (Calystegia soldanella).</title>
        <authorList>
            <person name="Jiang L."/>
            <person name="Jeong J.C."/>
            <person name="Kim C.Y."/>
            <person name="Kim D.H."/>
            <person name="Kim S.W."/>
            <person name="Lee j."/>
        </authorList>
    </citation>
    <scope>NUCLEOTIDE SEQUENCE [LARGE SCALE GENOMIC DNA]</scope>
    <source>
        <strain evidence="6 7">KSNA2</strain>
    </source>
</reference>
<evidence type="ECO:0000313" key="7">
    <source>
        <dbReference type="Proteomes" id="UP000302163"/>
    </source>
</evidence>
<dbReference type="InterPro" id="IPR036390">
    <property type="entry name" value="WH_DNA-bd_sf"/>
</dbReference>
<proteinExistence type="inferred from homology"/>
<dbReference type="Pfam" id="PF00126">
    <property type="entry name" value="HTH_1"/>
    <property type="match status" value="1"/>
</dbReference>
<dbReference type="SUPFAM" id="SSF53850">
    <property type="entry name" value="Periplasmic binding protein-like II"/>
    <property type="match status" value="1"/>
</dbReference>
<keyword evidence="4" id="KW-0804">Transcription</keyword>
<dbReference type="PANTHER" id="PTHR30118">
    <property type="entry name" value="HTH-TYPE TRANSCRIPTIONAL REGULATOR LEUO-RELATED"/>
    <property type="match status" value="1"/>
</dbReference>
<dbReference type="InterPro" id="IPR000847">
    <property type="entry name" value="LysR_HTH_N"/>
</dbReference>
<evidence type="ECO:0000313" key="6">
    <source>
        <dbReference type="EMBL" id="QCT21363.1"/>
    </source>
</evidence>